<gene>
    <name evidence="2" type="ORF">M7I_0857</name>
</gene>
<proteinExistence type="predicted"/>
<reference evidence="2 3" key="1">
    <citation type="journal article" date="2012" name="Eukaryot. Cell">
        <title>Genome sequence of the fungus Glarea lozoyensis: the first genome sequence of a species from the Helotiaceae family.</title>
        <authorList>
            <person name="Youssar L."/>
            <person name="Gruening B.A."/>
            <person name="Erxleben A."/>
            <person name="Guenther S."/>
            <person name="Huettel W."/>
        </authorList>
    </citation>
    <scope>NUCLEOTIDE SEQUENCE [LARGE SCALE GENOMIC DNA]</scope>
    <source>
        <strain evidence="3">ATCC 74030 / MF5533</strain>
    </source>
</reference>
<evidence type="ECO:0000313" key="3">
    <source>
        <dbReference type="Proteomes" id="UP000005446"/>
    </source>
</evidence>
<feature type="region of interest" description="Disordered" evidence="1">
    <location>
        <begin position="144"/>
        <end position="170"/>
    </location>
</feature>
<comment type="caution">
    <text evidence="2">The sequence shown here is derived from an EMBL/GenBank/DDBJ whole genome shotgun (WGS) entry which is preliminary data.</text>
</comment>
<dbReference type="Proteomes" id="UP000005446">
    <property type="component" value="Unassembled WGS sequence"/>
</dbReference>
<dbReference type="AlphaFoldDB" id="H0EEI0"/>
<accession>H0EEI0</accession>
<protein>
    <submittedName>
        <fullName evidence="2">Uncharacterized protein</fullName>
    </submittedName>
</protein>
<organism evidence="2 3">
    <name type="scientific">Glarea lozoyensis (strain ATCC 74030 / MF5533)</name>
    <dbReference type="NCBI Taxonomy" id="1104152"/>
    <lineage>
        <taxon>Eukaryota</taxon>
        <taxon>Fungi</taxon>
        <taxon>Dikarya</taxon>
        <taxon>Ascomycota</taxon>
        <taxon>Pezizomycotina</taxon>
        <taxon>Leotiomycetes</taxon>
        <taxon>Helotiales</taxon>
        <taxon>Helotiaceae</taxon>
        <taxon>Glarea</taxon>
    </lineage>
</organism>
<feature type="compositionally biased region" description="Polar residues" evidence="1">
    <location>
        <begin position="151"/>
        <end position="160"/>
    </location>
</feature>
<sequence length="306" mass="35143">MERLFLKEHVRQMDWAKLNNGLKFLIYRTIFINQPNNEAVFELLQLEEGDLNHFYDIFNNEERIHLAFEAAHEAYRVAMRGGPKKMSSSSRQKNGSMLHSQEAYEDRLTELHTEIDNLNRSRKVGFRKAVVALEDEIRELESEQLELDSVASPSRTSSPEVETDKDYGYKDPKKLTAAHLRNLDKLPRPTEYCLSVRDVQDGFRDVEEGEREHEPVYYLAALPVMQSIEQAQHAIELRPSPGSAEQAIAQQVRRQVVLADDKRVHTPSKLPQPDFKRPGRIPDVILMVSAPKRSNPNSAEDDAVKV</sequence>
<dbReference type="InParanoid" id="H0EEI0"/>
<evidence type="ECO:0000313" key="2">
    <source>
        <dbReference type="EMBL" id="EHL02893.1"/>
    </source>
</evidence>
<evidence type="ECO:0000256" key="1">
    <source>
        <dbReference type="SAM" id="MobiDB-lite"/>
    </source>
</evidence>
<dbReference type="EMBL" id="AGUE01000016">
    <property type="protein sequence ID" value="EHL02893.1"/>
    <property type="molecule type" value="Genomic_DNA"/>
</dbReference>
<keyword evidence="3" id="KW-1185">Reference proteome</keyword>
<dbReference type="HOGENOM" id="CLU_909281_0_0_1"/>
<name>H0EEI0_GLAL7</name>